<accession>A0A6J7KP85</accession>
<reference evidence="1" key="1">
    <citation type="submission" date="2020-05" db="EMBL/GenBank/DDBJ databases">
        <authorList>
            <person name="Chiriac C."/>
            <person name="Salcher M."/>
            <person name="Ghai R."/>
            <person name="Kavagutti S V."/>
        </authorList>
    </citation>
    <scope>NUCLEOTIDE SEQUENCE</scope>
</reference>
<organism evidence="1">
    <name type="scientific">freshwater metagenome</name>
    <dbReference type="NCBI Taxonomy" id="449393"/>
    <lineage>
        <taxon>unclassified sequences</taxon>
        <taxon>metagenomes</taxon>
        <taxon>ecological metagenomes</taxon>
    </lineage>
</organism>
<dbReference type="EMBL" id="CAFBNP010000127">
    <property type="protein sequence ID" value="CAB4956289.1"/>
    <property type="molecule type" value="Genomic_DNA"/>
</dbReference>
<sequence length="143" mass="15361">MALVSHERNSPTATVASEIIFSASRFAALESALASRRLSVNKCSALRVAFSRNSSASDSAAAKYLRPRDSAPAKIALALFSDDSKRSFVIRVASATICSAEEVARDSRCCAVLIRLMAVSPARISNSSLLKLVISRRERRSAN</sequence>
<name>A0A6J7KP85_9ZZZZ</name>
<dbReference type="AlphaFoldDB" id="A0A6J7KP85"/>
<evidence type="ECO:0000313" key="1">
    <source>
        <dbReference type="EMBL" id="CAB4956289.1"/>
    </source>
</evidence>
<protein>
    <submittedName>
        <fullName evidence="1">Unannotated protein</fullName>
    </submittedName>
</protein>
<proteinExistence type="predicted"/>
<gene>
    <name evidence="1" type="ORF">UFOPK3828_00682</name>
</gene>